<evidence type="ECO:0000256" key="3">
    <source>
        <dbReference type="ARBA" id="ARBA00022692"/>
    </source>
</evidence>
<feature type="compositionally biased region" description="Polar residues" evidence="7">
    <location>
        <begin position="102"/>
        <end position="116"/>
    </location>
</feature>
<dbReference type="Pfam" id="PF13839">
    <property type="entry name" value="PC-Esterase"/>
    <property type="match status" value="1"/>
</dbReference>
<dbReference type="GO" id="GO:0045492">
    <property type="term" value="P:xylan biosynthetic process"/>
    <property type="evidence" value="ECO:0007669"/>
    <property type="project" value="UniProtKB-ARBA"/>
</dbReference>
<dbReference type="GO" id="GO:0010411">
    <property type="term" value="P:xyloglucan metabolic process"/>
    <property type="evidence" value="ECO:0007669"/>
    <property type="project" value="TreeGrafter"/>
</dbReference>
<dbReference type="GO" id="GO:0009834">
    <property type="term" value="P:plant-type secondary cell wall biogenesis"/>
    <property type="evidence" value="ECO:0007669"/>
    <property type="project" value="TreeGrafter"/>
</dbReference>
<reference evidence="11 12" key="1">
    <citation type="submission" date="2024-03" db="EMBL/GenBank/DDBJ databases">
        <authorList>
            <person name="Martinez-Hernandez J."/>
        </authorList>
    </citation>
    <scope>NUCLEOTIDE SEQUENCE [LARGE SCALE GENOMIC DNA]</scope>
</reference>
<dbReference type="PANTHER" id="PTHR13533">
    <property type="entry name" value="N-ACETYLNEURAMINATE 9-O-ACETYLTRANSFERASE"/>
    <property type="match status" value="1"/>
</dbReference>
<dbReference type="InterPro" id="IPR025846">
    <property type="entry name" value="TBL_N"/>
</dbReference>
<dbReference type="AlphaFoldDB" id="A0AAV1XUK9"/>
<evidence type="ECO:0000259" key="10">
    <source>
        <dbReference type="Pfam" id="PF14416"/>
    </source>
</evidence>
<sequence length="462" mass="52213">MRNRMKTGLKSKEISLISIVLISATIILWSWEKTPSLTAFPPPQKTLQLTSEILSSVSDEERKHERILEAGKKSEAKRNEAEGKKTSKLKEHRETFVKNSPHRSSSTGKKDNNGNNATKIEACNYAKGKWVPDNNRPLYSGIGCKQWLSSMWACRMMQRTDFAYEKLRWQPKDCEMEEFEGLKFLKRLQNKTLAFVGDSLGRQQFQSLMCMITGGEEKPDVEDVGDEYGLVIAEGNARPNGWAYRFPSTNTTILFYWSAILCDVEPIDINNPQTDYAMHLDRPPAFLRQYLHKFNVLVLNTGHHWNRGKLKANRWVMHVGGVPNTDKKIAVIWGAKNLTIHSIVSWVNSQLPKYPGLKAFFRSISPRHFFGGDWNTGGSCDNTKPMSLGKELLDEESSDPVAGNAVKGTGVKLLDITGLSQLRDEGHISRFSLTAQPGVQDCLHWCLPGVPDTWNEILFAQI</sequence>
<feature type="region of interest" description="Disordered" evidence="7">
    <location>
        <begin position="58"/>
        <end position="116"/>
    </location>
</feature>
<dbReference type="GO" id="GO:0016020">
    <property type="term" value="C:membrane"/>
    <property type="evidence" value="ECO:0007669"/>
    <property type="project" value="UniProtKB-SubCell"/>
</dbReference>
<comment type="subcellular location">
    <subcellularLocation>
        <location evidence="1">Membrane</location>
        <topology evidence="1">Single-pass membrane protein</topology>
    </subcellularLocation>
</comment>
<dbReference type="EMBL" id="CAXHTB010000018">
    <property type="protein sequence ID" value="CAL0325495.1"/>
    <property type="molecule type" value="Genomic_DNA"/>
</dbReference>
<keyword evidence="12" id="KW-1185">Reference proteome</keyword>
<protein>
    <recommendedName>
        <fullName evidence="13">Trichome birefringence-like N-terminal domain-containing protein</fullName>
    </recommendedName>
</protein>
<evidence type="ECO:0000259" key="9">
    <source>
        <dbReference type="Pfam" id="PF13839"/>
    </source>
</evidence>
<keyword evidence="3 8" id="KW-0812">Transmembrane</keyword>
<comment type="caution">
    <text evidence="11">The sequence shown here is derived from an EMBL/GenBank/DDBJ whole genome shotgun (WGS) entry which is preliminary data.</text>
</comment>
<evidence type="ECO:0000256" key="1">
    <source>
        <dbReference type="ARBA" id="ARBA00004167"/>
    </source>
</evidence>
<feature type="transmembrane region" description="Helical" evidence="8">
    <location>
        <begin position="12"/>
        <end position="31"/>
    </location>
</feature>
<organism evidence="11 12">
    <name type="scientific">Lupinus luteus</name>
    <name type="common">European yellow lupine</name>
    <dbReference type="NCBI Taxonomy" id="3873"/>
    <lineage>
        <taxon>Eukaryota</taxon>
        <taxon>Viridiplantae</taxon>
        <taxon>Streptophyta</taxon>
        <taxon>Embryophyta</taxon>
        <taxon>Tracheophyta</taxon>
        <taxon>Spermatophyta</taxon>
        <taxon>Magnoliopsida</taxon>
        <taxon>eudicotyledons</taxon>
        <taxon>Gunneridae</taxon>
        <taxon>Pentapetalae</taxon>
        <taxon>rosids</taxon>
        <taxon>fabids</taxon>
        <taxon>Fabales</taxon>
        <taxon>Fabaceae</taxon>
        <taxon>Papilionoideae</taxon>
        <taxon>50 kb inversion clade</taxon>
        <taxon>genistoids sensu lato</taxon>
        <taxon>core genistoids</taxon>
        <taxon>Genisteae</taxon>
        <taxon>Lupinus</taxon>
    </lineage>
</organism>
<accession>A0AAV1XUK9</accession>
<evidence type="ECO:0000256" key="2">
    <source>
        <dbReference type="ARBA" id="ARBA00007727"/>
    </source>
</evidence>
<keyword evidence="5 8" id="KW-1133">Transmembrane helix</keyword>
<dbReference type="InterPro" id="IPR026057">
    <property type="entry name" value="TBL_C"/>
</dbReference>
<evidence type="ECO:0000256" key="7">
    <source>
        <dbReference type="SAM" id="MobiDB-lite"/>
    </source>
</evidence>
<evidence type="ECO:0000256" key="4">
    <source>
        <dbReference type="ARBA" id="ARBA00022968"/>
    </source>
</evidence>
<evidence type="ECO:0000256" key="8">
    <source>
        <dbReference type="SAM" id="Phobius"/>
    </source>
</evidence>
<dbReference type="PANTHER" id="PTHR13533:SF32">
    <property type="entry name" value="PROTEIN TRICHOME BIREFRINGENCE-LIKE 14"/>
    <property type="match status" value="1"/>
</dbReference>
<evidence type="ECO:0000256" key="5">
    <source>
        <dbReference type="ARBA" id="ARBA00022989"/>
    </source>
</evidence>
<dbReference type="GO" id="GO:0005794">
    <property type="term" value="C:Golgi apparatus"/>
    <property type="evidence" value="ECO:0007669"/>
    <property type="project" value="UniProtKB-ARBA"/>
</dbReference>
<evidence type="ECO:0000256" key="6">
    <source>
        <dbReference type="ARBA" id="ARBA00023136"/>
    </source>
</evidence>
<evidence type="ECO:0000313" key="11">
    <source>
        <dbReference type="EMBL" id="CAL0325495.1"/>
    </source>
</evidence>
<dbReference type="GO" id="GO:0016407">
    <property type="term" value="F:acetyltransferase activity"/>
    <property type="evidence" value="ECO:0007669"/>
    <property type="project" value="TreeGrafter"/>
</dbReference>
<gene>
    <name evidence="11" type="ORF">LLUT_LOCUS26555</name>
</gene>
<dbReference type="Pfam" id="PF14416">
    <property type="entry name" value="PMR5N"/>
    <property type="match status" value="1"/>
</dbReference>
<keyword evidence="6 8" id="KW-0472">Membrane</keyword>
<comment type="similarity">
    <text evidence="2">Belongs to the PC-esterase family. TBL subfamily.</text>
</comment>
<feature type="domain" description="Trichome birefringence-like C-terminal" evidence="9">
    <location>
        <begin position="178"/>
        <end position="460"/>
    </location>
</feature>
<evidence type="ECO:0008006" key="13">
    <source>
        <dbReference type="Google" id="ProtNLM"/>
    </source>
</evidence>
<keyword evidence="4" id="KW-0735">Signal-anchor</keyword>
<name>A0AAV1XUK9_LUPLU</name>
<proteinExistence type="inferred from homology"/>
<dbReference type="Proteomes" id="UP001497480">
    <property type="component" value="Unassembled WGS sequence"/>
</dbReference>
<evidence type="ECO:0000313" key="12">
    <source>
        <dbReference type="Proteomes" id="UP001497480"/>
    </source>
</evidence>
<feature type="compositionally biased region" description="Basic and acidic residues" evidence="7">
    <location>
        <begin position="59"/>
        <end position="96"/>
    </location>
</feature>
<feature type="domain" description="Trichome birefringence-like N-terminal" evidence="10">
    <location>
        <begin position="122"/>
        <end position="175"/>
    </location>
</feature>